<evidence type="ECO:0000256" key="14">
    <source>
        <dbReference type="ARBA" id="ARBA00049296"/>
    </source>
</evidence>
<dbReference type="KEGG" id="clec:106674084"/>
<evidence type="ECO:0000256" key="15">
    <source>
        <dbReference type="ARBA" id="ARBA00049322"/>
    </source>
</evidence>
<evidence type="ECO:0000256" key="6">
    <source>
        <dbReference type="ARBA" id="ARBA00023136"/>
    </source>
</evidence>
<dbReference type="AlphaFoldDB" id="A0A8I6SHC9"/>
<dbReference type="PANTHER" id="PTHR10989:SF16">
    <property type="entry name" value="AT02829P-RELATED"/>
    <property type="match status" value="1"/>
</dbReference>
<keyword evidence="5 18" id="KW-1133">Transmembrane helix</keyword>
<comment type="catalytic activity">
    <reaction evidence="7">
        <text>12-hexadecanoyloxy-octadecanoate + H2O = 12-hydroxyoctadecanoate + hexadecanoate + H(+)</text>
        <dbReference type="Rhea" id="RHEA:52056"/>
        <dbReference type="ChEBI" id="CHEBI:7896"/>
        <dbReference type="ChEBI" id="CHEBI:15377"/>
        <dbReference type="ChEBI" id="CHEBI:15378"/>
        <dbReference type="ChEBI" id="CHEBI:83677"/>
        <dbReference type="ChEBI" id="CHEBI:84201"/>
    </reaction>
    <physiologicalReaction direction="left-to-right" evidence="7">
        <dbReference type="Rhea" id="RHEA:52057"/>
    </physiologicalReaction>
</comment>
<dbReference type="EnsemblMetazoa" id="XM_014405867.2">
    <property type="protein sequence ID" value="XP_014261353.1"/>
    <property type="gene ID" value="LOC106674084"/>
</dbReference>
<evidence type="ECO:0000313" key="19">
    <source>
        <dbReference type="EnsemblMetazoa" id="XP_014261353.1"/>
    </source>
</evidence>
<comment type="catalytic activity">
    <reaction evidence="10">
        <text>12-octadecanoyloxy-octadecanoate + H2O = 12-hydroxyoctadecanoate + octadecanoate + H(+)</text>
        <dbReference type="Rhea" id="RHEA:52080"/>
        <dbReference type="ChEBI" id="CHEBI:15377"/>
        <dbReference type="ChEBI" id="CHEBI:15378"/>
        <dbReference type="ChEBI" id="CHEBI:25629"/>
        <dbReference type="ChEBI" id="CHEBI:84201"/>
        <dbReference type="ChEBI" id="CHEBI:136330"/>
    </reaction>
    <physiologicalReaction direction="left-to-right" evidence="10">
        <dbReference type="Rhea" id="RHEA:52081"/>
    </physiologicalReaction>
</comment>
<evidence type="ECO:0000256" key="3">
    <source>
        <dbReference type="ARBA" id="ARBA00009300"/>
    </source>
</evidence>
<evidence type="ECO:0000313" key="20">
    <source>
        <dbReference type="Proteomes" id="UP000494040"/>
    </source>
</evidence>
<evidence type="ECO:0000256" key="1">
    <source>
        <dbReference type="ARBA" id="ARBA00000923"/>
    </source>
</evidence>
<evidence type="ECO:0000256" key="18">
    <source>
        <dbReference type="SAM" id="Phobius"/>
    </source>
</evidence>
<evidence type="ECO:0000256" key="10">
    <source>
        <dbReference type="ARBA" id="ARBA00048680"/>
    </source>
</evidence>
<keyword evidence="6 18" id="KW-0472">Membrane</keyword>
<comment type="catalytic activity">
    <reaction evidence="11">
        <text>12-(9Z-octadecenoyloxy)-octadecanoate + H2O = 12-hydroxyoctadecanoate + (9Z)-octadecenoate + H(+)</text>
        <dbReference type="Rhea" id="RHEA:52060"/>
        <dbReference type="ChEBI" id="CHEBI:15377"/>
        <dbReference type="ChEBI" id="CHEBI:15378"/>
        <dbReference type="ChEBI" id="CHEBI:30823"/>
        <dbReference type="ChEBI" id="CHEBI:84201"/>
        <dbReference type="ChEBI" id="CHEBI:136302"/>
    </reaction>
    <physiologicalReaction direction="left-to-right" evidence="11">
        <dbReference type="Rhea" id="RHEA:52061"/>
    </physiologicalReaction>
</comment>
<keyword evidence="20" id="KW-1185">Reference proteome</keyword>
<protein>
    <submittedName>
        <fullName evidence="19">Uncharacterized protein</fullName>
    </submittedName>
</protein>
<dbReference type="Pfam" id="PF04750">
    <property type="entry name" value="Far-17a_AIG1"/>
    <property type="match status" value="1"/>
</dbReference>
<comment type="catalytic activity">
    <reaction evidence="8">
        <text>13-octadecanoyloxy-octadecanoate + H2O = 13-hydroxy-octadecanoate + octadecanoate + H(+)</text>
        <dbReference type="Rhea" id="RHEA:52084"/>
        <dbReference type="ChEBI" id="CHEBI:15377"/>
        <dbReference type="ChEBI" id="CHEBI:15378"/>
        <dbReference type="ChEBI" id="CHEBI:25629"/>
        <dbReference type="ChEBI" id="CHEBI:136304"/>
        <dbReference type="ChEBI" id="CHEBI:136335"/>
    </reaction>
    <physiologicalReaction direction="left-to-right" evidence="8">
        <dbReference type="Rhea" id="RHEA:52085"/>
    </physiologicalReaction>
</comment>
<name>A0A8I6SHC9_CIMLE</name>
<evidence type="ECO:0000256" key="2">
    <source>
        <dbReference type="ARBA" id="ARBA00004127"/>
    </source>
</evidence>
<comment type="similarity">
    <text evidence="3">Belongs to the AIG1 family.</text>
</comment>
<feature type="transmembrane region" description="Helical" evidence="18">
    <location>
        <begin position="202"/>
        <end position="222"/>
    </location>
</feature>
<comment type="catalytic activity">
    <reaction evidence="15">
        <text>13-(9Z-hexadecenoyloxy)-octadecanoate + H2O = 13-hydroxy-octadecanoate + (9Z)-hexadecenoate + H(+)</text>
        <dbReference type="Rhea" id="RHEA:52076"/>
        <dbReference type="ChEBI" id="CHEBI:15377"/>
        <dbReference type="ChEBI" id="CHEBI:15378"/>
        <dbReference type="ChEBI" id="CHEBI:32372"/>
        <dbReference type="ChEBI" id="CHEBI:136304"/>
        <dbReference type="ChEBI" id="CHEBI:136315"/>
    </reaction>
    <physiologicalReaction direction="left-to-right" evidence="15">
        <dbReference type="Rhea" id="RHEA:52077"/>
    </physiologicalReaction>
</comment>
<feature type="transmembrane region" description="Helical" evidence="18">
    <location>
        <begin position="160"/>
        <end position="182"/>
    </location>
</feature>
<evidence type="ECO:0000256" key="11">
    <source>
        <dbReference type="ARBA" id="ARBA00048701"/>
    </source>
</evidence>
<comment type="catalytic activity">
    <reaction evidence="16">
        <text>12-(9Z-hexadecenoyloxy)-octadecanoate + H2O = 12-hydroxyoctadecanoate + (9Z)-hexadecenoate + H(+)</text>
        <dbReference type="Rhea" id="RHEA:52072"/>
        <dbReference type="ChEBI" id="CHEBI:15377"/>
        <dbReference type="ChEBI" id="CHEBI:15378"/>
        <dbReference type="ChEBI" id="CHEBI:32372"/>
        <dbReference type="ChEBI" id="CHEBI:84201"/>
        <dbReference type="ChEBI" id="CHEBI:136312"/>
    </reaction>
    <physiologicalReaction direction="left-to-right" evidence="16">
        <dbReference type="Rhea" id="RHEA:52073"/>
    </physiologicalReaction>
</comment>
<feature type="transmembrane region" description="Helical" evidence="18">
    <location>
        <begin position="67"/>
        <end position="86"/>
    </location>
</feature>
<reference evidence="19" key="1">
    <citation type="submission" date="2022-01" db="UniProtKB">
        <authorList>
            <consortium name="EnsemblMetazoa"/>
        </authorList>
    </citation>
    <scope>IDENTIFICATION</scope>
</reference>
<comment type="catalytic activity">
    <reaction evidence="14">
        <text>13-(9Z-octadecenoyloxy)-octadecanoate + H2O = 13-hydroxy-octadecanoate + (9Z)-octadecenoate + H(+)</text>
        <dbReference type="Rhea" id="RHEA:52064"/>
        <dbReference type="ChEBI" id="CHEBI:15377"/>
        <dbReference type="ChEBI" id="CHEBI:15378"/>
        <dbReference type="ChEBI" id="CHEBI:30823"/>
        <dbReference type="ChEBI" id="CHEBI:136303"/>
        <dbReference type="ChEBI" id="CHEBI:136304"/>
    </reaction>
    <physiologicalReaction direction="left-to-right" evidence="14">
        <dbReference type="Rhea" id="RHEA:52065"/>
    </physiologicalReaction>
</comment>
<dbReference type="PANTHER" id="PTHR10989">
    <property type="entry name" value="ANDROGEN-INDUCED PROTEIN 1-RELATED"/>
    <property type="match status" value="1"/>
</dbReference>
<keyword evidence="4 18" id="KW-0812">Transmembrane</keyword>
<comment type="catalytic activity">
    <reaction evidence="12">
        <text>9-(9Z-octadecenoyloxy)-octadecanoate + H2O = 9-hydroxy-octadecanoate + (9Z)-octadecenoate + H(+)</text>
        <dbReference type="Rhea" id="RHEA:52048"/>
        <dbReference type="ChEBI" id="CHEBI:15377"/>
        <dbReference type="ChEBI" id="CHEBI:15378"/>
        <dbReference type="ChEBI" id="CHEBI:30823"/>
        <dbReference type="ChEBI" id="CHEBI:136282"/>
        <dbReference type="ChEBI" id="CHEBI:136286"/>
    </reaction>
    <physiologicalReaction direction="left-to-right" evidence="12">
        <dbReference type="Rhea" id="RHEA:52049"/>
    </physiologicalReaction>
</comment>
<evidence type="ECO:0000256" key="9">
    <source>
        <dbReference type="ARBA" id="ARBA00047863"/>
    </source>
</evidence>
<evidence type="ECO:0000256" key="4">
    <source>
        <dbReference type="ARBA" id="ARBA00022692"/>
    </source>
</evidence>
<comment type="catalytic activity">
    <reaction evidence="13">
        <text>9-octadecanoyloxy-octadecanoate + H2O = 9-hydroxy-octadecanoate + octadecanoate + H(+)</text>
        <dbReference type="Rhea" id="RHEA:52096"/>
        <dbReference type="ChEBI" id="CHEBI:15377"/>
        <dbReference type="ChEBI" id="CHEBI:15378"/>
        <dbReference type="ChEBI" id="CHEBI:25629"/>
        <dbReference type="ChEBI" id="CHEBI:136286"/>
        <dbReference type="ChEBI" id="CHEBI:136373"/>
    </reaction>
    <physiologicalReaction direction="left-to-right" evidence="13">
        <dbReference type="Rhea" id="RHEA:52097"/>
    </physiologicalReaction>
</comment>
<dbReference type="GO" id="GO:0012505">
    <property type="term" value="C:endomembrane system"/>
    <property type="evidence" value="ECO:0007669"/>
    <property type="project" value="UniProtKB-SubCell"/>
</dbReference>
<sequence>MEVEFESKHRLAYLNISTLVHIGGLLNFSAATSLRIYHDISNPHKDLYLKFGYSFKYVSTQNAVVQSIYFLIALIVDIMISCSYTMDAPPRWLMVRSFYRSAIAIPYGSYTCVTFWIFIWYDVGLMADSGPKWTRHIIYTSNTLFLLLDVIFCKGESVRIGTALIVMHIPCTLYFIWLHILYHFTGVWAVSVLKHLTLVERLILYVFNVLEVYLSFVIGKILNDFLWDENFVSRIPIFRNFVTAPPRFIFGQPSTESAKFRQFLSRTESLLVDRPRKKKKKETNRTPVEP</sequence>
<evidence type="ECO:0000256" key="17">
    <source>
        <dbReference type="SAM" id="MobiDB-lite"/>
    </source>
</evidence>
<proteinExistence type="inferred from homology"/>
<feature type="transmembrane region" description="Helical" evidence="18">
    <location>
        <begin position="133"/>
        <end position="153"/>
    </location>
</feature>
<feature type="transmembrane region" description="Helical" evidence="18">
    <location>
        <begin position="98"/>
        <end position="121"/>
    </location>
</feature>
<comment type="catalytic activity">
    <reaction evidence="1">
        <text>9-(9Z-hexadecenoyloxy)-octadecanoate + H2O = (9Z)-hexadecenoate + 9-hydroxy-octadecanoate + H(+)</text>
        <dbReference type="Rhea" id="RHEA:52068"/>
        <dbReference type="ChEBI" id="CHEBI:15377"/>
        <dbReference type="ChEBI" id="CHEBI:15378"/>
        <dbReference type="ChEBI" id="CHEBI:32372"/>
        <dbReference type="ChEBI" id="CHEBI:136286"/>
        <dbReference type="ChEBI" id="CHEBI:136309"/>
    </reaction>
    <physiologicalReaction direction="left-to-right" evidence="1">
        <dbReference type="Rhea" id="RHEA:52069"/>
    </physiologicalReaction>
</comment>
<evidence type="ECO:0000256" key="13">
    <source>
        <dbReference type="ARBA" id="ARBA00049221"/>
    </source>
</evidence>
<dbReference type="GeneID" id="106674084"/>
<comment type="subcellular location">
    <subcellularLocation>
        <location evidence="2">Endomembrane system</location>
        <topology evidence="2">Multi-pass membrane protein</topology>
    </subcellularLocation>
</comment>
<accession>A0A8I6SHC9</accession>
<evidence type="ECO:0000256" key="12">
    <source>
        <dbReference type="ARBA" id="ARBA00048800"/>
    </source>
</evidence>
<dbReference type="Proteomes" id="UP000494040">
    <property type="component" value="Unassembled WGS sequence"/>
</dbReference>
<organism evidence="19 20">
    <name type="scientific">Cimex lectularius</name>
    <name type="common">Bed bug</name>
    <name type="synonym">Acanthia lectularia</name>
    <dbReference type="NCBI Taxonomy" id="79782"/>
    <lineage>
        <taxon>Eukaryota</taxon>
        <taxon>Metazoa</taxon>
        <taxon>Ecdysozoa</taxon>
        <taxon>Arthropoda</taxon>
        <taxon>Hexapoda</taxon>
        <taxon>Insecta</taxon>
        <taxon>Pterygota</taxon>
        <taxon>Neoptera</taxon>
        <taxon>Paraneoptera</taxon>
        <taxon>Hemiptera</taxon>
        <taxon>Heteroptera</taxon>
        <taxon>Panheteroptera</taxon>
        <taxon>Cimicomorpha</taxon>
        <taxon>Cimicidae</taxon>
        <taxon>Cimex</taxon>
    </lineage>
</organism>
<feature type="region of interest" description="Disordered" evidence="17">
    <location>
        <begin position="271"/>
        <end position="290"/>
    </location>
</feature>
<feature type="transmembrane region" description="Helical" evidence="18">
    <location>
        <begin position="12"/>
        <end position="37"/>
    </location>
</feature>
<evidence type="ECO:0000256" key="16">
    <source>
        <dbReference type="ARBA" id="ARBA00049428"/>
    </source>
</evidence>
<evidence type="ECO:0000256" key="8">
    <source>
        <dbReference type="ARBA" id="ARBA00047427"/>
    </source>
</evidence>
<dbReference type="OrthoDB" id="1898221at2759"/>
<dbReference type="GO" id="GO:0016020">
    <property type="term" value="C:membrane"/>
    <property type="evidence" value="ECO:0007669"/>
    <property type="project" value="InterPro"/>
</dbReference>
<evidence type="ECO:0000256" key="5">
    <source>
        <dbReference type="ARBA" id="ARBA00022989"/>
    </source>
</evidence>
<dbReference type="RefSeq" id="XP_014261353.1">
    <property type="nucleotide sequence ID" value="XM_014405867.2"/>
</dbReference>
<dbReference type="InterPro" id="IPR006838">
    <property type="entry name" value="ADTRP_AIG1"/>
</dbReference>
<evidence type="ECO:0000256" key="7">
    <source>
        <dbReference type="ARBA" id="ARBA00047368"/>
    </source>
</evidence>
<comment type="catalytic activity">
    <reaction evidence="9">
        <text>9-hexadecanoyloxy-octadecanoate + H2O = 9-hydroxy-octadecanoate + hexadecanoate + H(+)</text>
        <dbReference type="Rhea" id="RHEA:52052"/>
        <dbReference type="ChEBI" id="CHEBI:7896"/>
        <dbReference type="ChEBI" id="CHEBI:15377"/>
        <dbReference type="ChEBI" id="CHEBI:15378"/>
        <dbReference type="ChEBI" id="CHEBI:83670"/>
        <dbReference type="ChEBI" id="CHEBI:136286"/>
    </reaction>
    <physiologicalReaction direction="left-to-right" evidence="9">
        <dbReference type="Rhea" id="RHEA:52053"/>
    </physiologicalReaction>
</comment>